<keyword evidence="2" id="KW-1185">Reference proteome</keyword>
<dbReference type="AlphaFoldDB" id="A0A7X3IIM2"/>
<dbReference type="RefSeq" id="WP_160497495.1">
    <property type="nucleotide sequence ID" value="NZ_WUBI01000001.1"/>
</dbReference>
<protein>
    <submittedName>
        <fullName evidence="1">Uncharacterized protein</fullName>
    </submittedName>
</protein>
<proteinExistence type="predicted"/>
<gene>
    <name evidence="1" type="ORF">GRF59_10385</name>
</gene>
<dbReference type="Proteomes" id="UP000460318">
    <property type="component" value="Unassembled WGS sequence"/>
</dbReference>
<dbReference type="EMBL" id="WUBI01000001">
    <property type="protein sequence ID" value="MWV44041.1"/>
    <property type="molecule type" value="Genomic_DNA"/>
</dbReference>
<sequence length="76" mass="8294">MGENPSGVVSCLLLAGLLGGGLDALHLATVVKRNFDDFPHFELGQVNTVTNKEFIAHFAYDILGCVSYKKLHTLYL</sequence>
<reference evidence="1 2" key="1">
    <citation type="submission" date="2019-12" db="EMBL/GenBank/DDBJ databases">
        <title>Paenibacillus sp. nov., an endophytic bacterium isolated from the stem of Dendrobium.</title>
        <authorList>
            <person name="Zhao R."/>
        </authorList>
    </citation>
    <scope>NUCLEOTIDE SEQUENCE [LARGE SCALE GENOMIC DNA]</scope>
    <source>
        <strain evidence="1 2">HJL G12</strain>
    </source>
</reference>
<organism evidence="1 2">
    <name type="scientific">Paenibacillus dendrobii</name>
    <dbReference type="NCBI Taxonomy" id="2691084"/>
    <lineage>
        <taxon>Bacteria</taxon>
        <taxon>Bacillati</taxon>
        <taxon>Bacillota</taxon>
        <taxon>Bacilli</taxon>
        <taxon>Bacillales</taxon>
        <taxon>Paenibacillaceae</taxon>
        <taxon>Paenibacillus</taxon>
    </lineage>
</organism>
<evidence type="ECO:0000313" key="2">
    <source>
        <dbReference type="Proteomes" id="UP000460318"/>
    </source>
</evidence>
<accession>A0A7X3IIM2</accession>
<comment type="caution">
    <text evidence="1">The sequence shown here is derived from an EMBL/GenBank/DDBJ whole genome shotgun (WGS) entry which is preliminary data.</text>
</comment>
<name>A0A7X3IIM2_9BACL</name>
<evidence type="ECO:0000313" key="1">
    <source>
        <dbReference type="EMBL" id="MWV44041.1"/>
    </source>
</evidence>